<feature type="non-terminal residue" evidence="9">
    <location>
        <position position="777"/>
    </location>
</feature>
<dbReference type="Gene3D" id="3.40.850.10">
    <property type="entry name" value="Kinesin motor domain"/>
    <property type="match status" value="1"/>
</dbReference>
<dbReference type="FunFam" id="2.60.40.4330:FF:000002">
    <property type="entry name" value="Kinesin-like protein"/>
    <property type="match status" value="1"/>
</dbReference>
<dbReference type="InterPro" id="IPR027417">
    <property type="entry name" value="P-loop_NTPase"/>
</dbReference>
<dbReference type="GO" id="GO:0008017">
    <property type="term" value="F:microtubule binding"/>
    <property type="evidence" value="ECO:0007669"/>
    <property type="project" value="InterPro"/>
</dbReference>
<dbReference type="GO" id="GO:0007018">
    <property type="term" value="P:microtubule-based movement"/>
    <property type="evidence" value="ECO:0007669"/>
    <property type="project" value="InterPro"/>
</dbReference>
<dbReference type="PRINTS" id="PR00380">
    <property type="entry name" value="KINESINHEAVY"/>
</dbReference>
<reference evidence="9 10" key="1">
    <citation type="journal article" date="2014" name="Nat. Commun.">
        <title>Molecular traces of alternative social organization in a termite genome.</title>
        <authorList>
            <person name="Terrapon N."/>
            <person name="Li C."/>
            <person name="Robertson H.M."/>
            <person name="Ji L."/>
            <person name="Meng X."/>
            <person name="Booth W."/>
            <person name="Chen Z."/>
            <person name="Childers C.P."/>
            <person name="Glastad K.M."/>
            <person name="Gokhale K."/>
            <person name="Gowin J."/>
            <person name="Gronenberg W."/>
            <person name="Hermansen R.A."/>
            <person name="Hu H."/>
            <person name="Hunt B.G."/>
            <person name="Huylmans A.K."/>
            <person name="Khalil S.M."/>
            <person name="Mitchell R.D."/>
            <person name="Munoz-Torres M.C."/>
            <person name="Mustard J.A."/>
            <person name="Pan H."/>
            <person name="Reese J.T."/>
            <person name="Scharf M.E."/>
            <person name="Sun F."/>
            <person name="Vogel H."/>
            <person name="Xiao J."/>
            <person name="Yang W."/>
            <person name="Yang Z."/>
            <person name="Yang Z."/>
            <person name="Zhou J."/>
            <person name="Zhu J."/>
            <person name="Brent C.S."/>
            <person name="Elsik C.G."/>
            <person name="Goodisman M.A."/>
            <person name="Liberles D.A."/>
            <person name="Roe R.M."/>
            <person name="Vargo E.L."/>
            <person name="Vilcinskas A."/>
            <person name="Wang J."/>
            <person name="Bornberg-Bauer E."/>
            <person name="Korb J."/>
            <person name="Zhang G."/>
            <person name="Liebig J."/>
        </authorList>
    </citation>
    <scope>NUCLEOTIDE SEQUENCE [LARGE SCALE GENOMIC DNA]</scope>
    <source>
        <tissue evidence="9">Whole organism</tissue>
    </source>
</reference>
<dbReference type="GO" id="GO:0005871">
    <property type="term" value="C:kinesin complex"/>
    <property type="evidence" value="ECO:0007669"/>
    <property type="project" value="TreeGrafter"/>
</dbReference>
<evidence type="ECO:0000256" key="6">
    <source>
        <dbReference type="SAM" id="Coils"/>
    </source>
</evidence>
<dbReference type="OMA" id="INPRIED"/>
<feature type="domain" description="Kinesin motor" evidence="8">
    <location>
        <begin position="3"/>
        <end position="389"/>
    </location>
</feature>
<keyword evidence="5" id="KW-0505">Motor protein</keyword>
<sequence>RQPVKVFCRVRPIKNNEEPCVKVTSEKTVSLVLPPEAVSTYRATCYKEIKHTFKHVFDDKATQKDVFDHVALPLVQNLIHGNNGLLFTYGVTGSGKTFTMTGDPQNGGVMPRCLDVIFNSIGSYQAKKFVFKPDRMNGFDIQSDGDALLDRQKELYSVISLKTPKKKDSDTDVLQRTPDDTKIGSIEDDNTYAVFVTYVEVYNNAVYDLLEDIPEDAIRQLQSKIVREDASRNMYVHCVTEVEVKSTEQAFEAFYKGQKRKRMAVTTLNSESSRSHSVFTIRLVQVLNVTSQSPPLYRSIQYIVCLTLFAGNINNSLMTLRTCLEILRENQLNGANKMVPYRDSKITHLFKNFFDGEGQVKMIVCVNPRIEDYDETVHVMKFAEMTQEVQMTQPAGLKLDFGLTPGRRKANEIFKQALQKMEENSNGRAQNIEVDIGLVYCLGPQFPCLELTDPGLDKLIKDLLSFLELRMNKKNDLLEDWQKRHQDFRNKLIAVERENIMARQDSMSKQAALEQERKKTSALEAKLMSSESTMMSLQHQLQQNEANLIALKQELEEKEMLLHQQMVEKEKLRQKYSDKIAVEKERNTFDTQKRLKEQEIEFKTQMRDQERKLRKVKQILSKDNSATTCTPVHPTRSATTLYQTPVASDKTNSRGLQSQSSKRVSVSNPRHRRSRSTGDETWLDHRPRNAVELGTVMQPLMKRRKSVTKLTDAKDVANAKTSKYCLMTQEQDSSGELETRLYKADVIPTCGGGAQVVFNDVEMLKQQSPNATPLRKR</sequence>
<dbReference type="PANTHER" id="PTHR24115:SF600">
    <property type="entry name" value="KINESIN-LIKE PROTEIN KIF23"/>
    <property type="match status" value="1"/>
</dbReference>
<dbReference type="AlphaFoldDB" id="A0A067RLS7"/>
<dbReference type="Gene3D" id="2.60.40.4330">
    <property type="entry name" value="Kinesin-like protein Kif23, Arf6-interacting domain"/>
    <property type="match status" value="1"/>
</dbReference>
<dbReference type="GO" id="GO:0051256">
    <property type="term" value="P:mitotic spindle midzone assembly"/>
    <property type="evidence" value="ECO:0007669"/>
    <property type="project" value="TreeGrafter"/>
</dbReference>
<accession>A0A067RLS7</accession>
<dbReference type="InterPro" id="IPR027640">
    <property type="entry name" value="Kinesin-like_fam"/>
</dbReference>
<keyword evidence="4" id="KW-0206">Cytoskeleton</keyword>
<feature type="coiled-coil region" evidence="6">
    <location>
        <begin position="534"/>
        <end position="612"/>
    </location>
</feature>
<gene>
    <name evidence="9" type="ORF">L798_04887</name>
</gene>
<dbReference type="SMART" id="SM00129">
    <property type="entry name" value="KISc"/>
    <property type="match status" value="1"/>
</dbReference>
<dbReference type="SUPFAM" id="SSF52540">
    <property type="entry name" value="P-loop containing nucleoside triphosphate hydrolases"/>
    <property type="match status" value="1"/>
</dbReference>
<dbReference type="GO" id="GO:0003777">
    <property type="term" value="F:microtubule motor activity"/>
    <property type="evidence" value="ECO:0007669"/>
    <property type="project" value="InterPro"/>
</dbReference>
<dbReference type="FunCoup" id="A0A067RLS7">
    <property type="interactions" value="478"/>
</dbReference>
<dbReference type="InterPro" id="IPR038105">
    <property type="entry name" value="Kif23_Arf-bd_sf"/>
</dbReference>
<evidence type="ECO:0000256" key="2">
    <source>
        <dbReference type="ARBA" id="ARBA00022741"/>
    </source>
</evidence>
<dbReference type="InterPro" id="IPR001752">
    <property type="entry name" value="Kinesin_motor_dom"/>
</dbReference>
<dbReference type="GO" id="GO:0005524">
    <property type="term" value="F:ATP binding"/>
    <property type="evidence" value="ECO:0007669"/>
    <property type="project" value="UniProtKB-UniRule"/>
</dbReference>
<evidence type="ECO:0000313" key="10">
    <source>
        <dbReference type="Proteomes" id="UP000027135"/>
    </source>
</evidence>
<dbReference type="Proteomes" id="UP000027135">
    <property type="component" value="Unassembled WGS sequence"/>
</dbReference>
<proteinExistence type="inferred from homology"/>
<protein>
    <recommendedName>
        <fullName evidence="8">Kinesin motor domain-containing protein</fullName>
    </recommendedName>
</protein>
<name>A0A067RLS7_ZOONE</name>
<dbReference type="EMBL" id="KK852601">
    <property type="protein sequence ID" value="KDR20500.1"/>
    <property type="molecule type" value="Genomic_DNA"/>
</dbReference>
<dbReference type="GO" id="GO:0005634">
    <property type="term" value="C:nucleus"/>
    <property type="evidence" value="ECO:0007669"/>
    <property type="project" value="TreeGrafter"/>
</dbReference>
<keyword evidence="6" id="KW-0175">Coiled coil</keyword>
<dbReference type="Pfam" id="PF16540">
    <property type="entry name" value="MKLP1_Arf_bdg"/>
    <property type="match status" value="1"/>
</dbReference>
<comment type="similarity">
    <text evidence="5">Belongs to the TRAFAC class myosin-kinesin ATPase superfamily. Kinesin family.</text>
</comment>
<feature type="non-terminal residue" evidence="9">
    <location>
        <position position="1"/>
    </location>
</feature>
<evidence type="ECO:0000256" key="1">
    <source>
        <dbReference type="ARBA" id="ARBA00004245"/>
    </source>
</evidence>
<evidence type="ECO:0000256" key="5">
    <source>
        <dbReference type="PROSITE-ProRule" id="PRU00283"/>
    </source>
</evidence>
<keyword evidence="4" id="KW-0963">Cytoplasm</keyword>
<feature type="binding site" evidence="5">
    <location>
        <begin position="90"/>
        <end position="97"/>
    </location>
    <ligand>
        <name>ATP</name>
        <dbReference type="ChEBI" id="CHEBI:30616"/>
    </ligand>
</feature>
<feature type="coiled-coil region" evidence="6">
    <location>
        <begin position="464"/>
        <end position="498"/>
    </location>
</feature>
<dbReference type="PROSITE" id="PS50067">
    <property type="entry name" value="KINESIN_MOTOR_2"/>
    <property type="match status" value="1"/>
</dbReference>
<dbReference type="Pfam" id="PF00225">
    <property type="entry name" value="Kinesin"/>
    <property type="match status" value="2"/>
</dbReference>
<feature type="compositionally biased region" description="Polar residues" evidence="7">
    <location>
        <begin position="624"/>
        <end position="668"/>
    </location>
</feature>
<feature type="region of interest" description="Disordered" evidence="7">
    <location>
        <begin position="624"/>
        <end position="682"/>
    </location>
</feature>
<dbReference type="PANTHER" id="PTHR24115">
    <property type="entry name" value="KINESIN-RELATED"/>
    <property type="match status" value="1"/>
</dbReference>
<evidence type="ECO:0000256" key="7">
    <source>
        <dbReference type="SAM" id="MobiDB-lite"/>
    </source>
</evidence>
<dbReference type="InParanoid" id="A0A067RLS7"/>
<keyword evidence="3 5" id="KW-0067">ATP-binding</keyword>
<evidence type="ECO:0000256" key="3">
    <source>
        <dbReference type="ARBA" id="ARBA00022840"/>
    </source>
</evidence>
<evidence type="ECO:0000313" key="9">
    <source>
        <dbReference type="EMBL" id="KDR20500.1"/>
    </source>
</evidence>
<dbReference type="GO" id="GO:0016887">
    <property type="term" value="F:ATP hydrolysis activity"/>
    <property type="evidence" value="ECO:0007669"/>
    <property type="project" value="TreeGrafter"/>
</dbReference>
<evidence type="ECO:0000256" key="4">
    <source>
        <dbReference type="ARBA" id="ARBA00023212"/>
    </source>
</evidence>
<dbReference type="GO" id="GO:0005874">
    <property type="term" value="C:microtubule"/>
    <property type="evidence" value="ECO:0007669"/>
    <property type="project" value="TreeGrafter"/>
</dbReference>
<dbReference type="STRING" id="136037.A0A067RLS7"/>
<keyword evidence="2 5" id="KW-0547">Nucleotide-binding</keyword>
<dbReference type="InterPro" id="IPR036961">
    <property type="entry name" value="Kinesin_motor_dom_sf"/>
</dbReference>
<organism evidence="9 10">
    <name type="scientific">Zootermopsis nevadensis</name>
    <name type="common">Dampwood termite</name>
    <dbReference type="NCBI Taxonomy" id="136037"/>
    <lineage>
        <taxon>Eukaryota</taxon>
        <taxon>Metazoa</taxon>
        <taxon>Ecdysozoa</taxon>
        <taxon>Arthropoda</taxon>
        <taxon>Hexapoda</taxon>
        <taxon>Insecta</taxon>
        <taxon>Pterygota</taxon>
        <taxon>Neoptera</taxon>
        <taxon>Polyneoptera</taxon>
        <taxon>Dictyoptera</taxon>
        <taxon>Blattodea</taxon>
        <taxon>Blattoidea</taxon>
        <taxon>Termitoidae</taxon>
        <taxon>Termopsidae</taxon>
        <taxon>Zootermopsis</taxon>
    </lineage>
</organism>
<dbReference type="eggNOG" id="KOG0247">
    <property type="taxonomic scope" value="Eukaryota"/>
</dbReference>
<dbReference type="InterPro" id="IPR032384">
    <property type="entry name" value="Kif23_Arf-bd"/>
</dbReference>
<comment type="subcellular location">
    <subcellularLocation>
        <location evidence="1">Cytoplasm</location>
        <location evidence="1">Cytoskeleton</location>
    </subcellularLocation>
</comment>
<evidence type="ECO:0000259" key="8">
    <source>
        <dbReference type="PROSITE" id="PS50067"/>
    </source>
</evidence>
<keyword evidence="10" id="KW-1185">Reference proteome</keyword>